<keyword evidence="1" id="KW-0812">Transmembrane</keyword>
<proteinExistence type="predicted"/>
<reference evidence="2 3" key="1">
    <citation type="journal article" date="2014" name="Appl. Environ. Microbiol.">
        <title>Genomic features of a bumble bee symbiont reflect its host environment.</title>
        <authorList>
            <person name="Martinson V.G."/>
            <person name="Magoc T."/>
            <person name="Koch H."/>
            <person name="Salzberg S.L."/>
            <person name="Moran N.A."/>
        </authorList>
    </citation>
    <scope>NUCLEOTIDE SEQUENCE [LARGE SCALE GENOMIC DNA]</scope>
    <source>
        <strain evidence="2 3">Bimp</strain>
    </source>
</reference>
<name>A0AB94ICH8_9GAMM</name>
<gene>
    <name evidence="2" type="ORF">O970_05515</name>
</gene>
<dbReference type="RefSeq" id="WP_130575728.1">
    <property type="nucleotide sequence ID" value="NZ_AWGA01000055.1"/>
</dbReference>
<evidence type="ECO:0000313" key="3">
    <source>
        <dbReference type="Proteomes" id="UP000506160"/>
    </source>
</evidence>
<dbReference type="Proteomes" id="UP000506160">
    <property type="component" value="Unassembled WGS sequence"/>
</dbReference>
<keyword evidence="3" id="KW-1185">Reference proteome</keyword>
<evidence type="ECO:0000313" key="2">
    <source>
        <dbReference type="EMBL" id="TEA27121.1"/>
    </source>
</evidence>
<organism evidence="2 3">
    <name type="scientific">Candidatus Schmidhempelia bombi str. Bimp</name>
    <dbReference type="NCBI Taxonomy" id="1387197"/>
    <lineage>
        <taxon>Bacteria</taxon>
        <taxon>Pseudomonadati</taxon>
        <taxon>Pseudomonadota</taxon>
        <taxon>Gammaproteobacteria</taxon>
        <taxon>Orbales</taxon>
        <taxon>Orbaceae</taxon>
        <taxon>Candidatus Schmidhempelia</taxon>
    </lineage>
</organism>
<dbReference type="InterPro" id="IPR011990">
    <property type="entry name" value="TPR-like_helical_dom_sf"/>
</dbReference>
<comment type="caution">
    <text evidence="2">The sequence shown here is derived from an EMBL/GenBank/DDBJ whole genome shotgun (WGS) entry which is preliminary data.</text>
</comment>
<evidence type="ECO:0008006" key="4">
    <source>
        <dbReference type="Google" id="ProtNLM"/>
    </source>
</evidence>
<dbReference type="AlphaFoldDB" id="A0AB94ICH8"/>
<protein>
    <recommendedName>
        <fullName evidence="4">Sel1 repeat family protein</fullName>
    </recommendedName>
</protein>
<dbReference type="EMBL" id="AWGA01000055">
    <property type="protein sequence ID" value="TEA27121.1"/>
    <property type="molecule type" value="Genomic_DNA"/>
</dbReference>
<keyword evidence="1" id="KW-0472">Membrane</keyword>
<accession>A0AB94ICH8</accession>
<feature type="transmembrane region" description="Helical" evidence="1">
    <location>
        <begin position="12"/>
        <end position="29"/>
    </location>
</feature>
<dbReference type="Gene3D" id="1.25.40.10">
    <property type="entry name" value="Tetratricopeptide repeat domain"/>
    <property type="match status" value="1"/>
</dbReference>
<evidence type="ECO:0000256" key="1">
    <source>
        <dbReference type="SAM" id="Phobius"/>
    </source>
</evidence>
<sequence>MNRTKISKPKKFILLISSLSIIGLIYLYSDNSINTKNNFTQSEYTLMDDTIYPSTIPEEQLLRIDEARKLYESAFDSGVFYGVVNPEKLIEFIKHAWQWDKNAMPYYYEIILWKDLYDEEGKEDGVIMSFDEFMRKYRDKLVDSAGNPLVEPEIYKSYNLSGYLSDKLADLKYPYFAYRKNWAYGIYEYDQQGIARPCTDEQLEKSIEYLNYAIDGGYHRYEDLIARMLFQQGNHYKNKKRDQINKLVEHRNTLKLADLKQAIDYAELMAEHSSIIGILRVTEAYLYGLGREHDEIKAYAWSLLLDYTRQKLIEQGNNLAWDRNYFPPVWAYNEEIQIRLEKSLNAEQKQTAHQYLTELKTKIIDWNYNKWRAQIDDFSPRP</sequence>
<keyword evidence="1" id="KW-1133">Transmembrane helix</keyword>